<organism evidence="2 3">
    <name type="scientific">Babesia caballi</name>
    <dbReference type="NCBI Taxonomy" id="5871"/>
    <lineage>
        <taxon>Eukaryota</taxon>
        <taxon>Sar</taxon>
        <taxon>Alveolata</taxon>
        <taxon>Apicomplexa</taxon>
        <taxon>Aconoidasida</taxon>
        <taxon>Piroplasmida</taxon>
        <taxon>Babesiidae</taxon>
        <taxon>Babesia</taxon>
    </lineage>
</organism>
<keyword evidence="1" id="KW-0472">Membrane</keyword>
<name>A0AAV4LMI3_BABCB</name>
<dbReference type="AlphaFoldDB" id="A0AAV4LMI3"/>
<dbReference type="EMBL" id="BPLF01000001">
    <property type="protein sequence ID" value="GIX61378.1"/>
    <property type="molecule type" value="Genomic_DNA"/>
</dbReference>
<sequence>MTTTGTSEISGLEANFDMAHGTGGMVVKAEAPEVIGQEGLEWGSIGMFAAFFMFAACGVVTACMLALATLNRTYVGQDNLVLTKTHIDFLPIFTLSPAAALRGSKATLLVQKAKLKLEGVSIIRKSIEQPNARGIRQVKLGVTEKTM</sequence>
<reference evidence="2 3" key="1">
    <citation type="submission" date="2021-06" db="EMBL/GenBank/DDBJ databases">
        <title>Genome sequence of Babesia caballi.</title>
        <authorList>
            <person name="Yamagishi J."/>
            <person name="Kidaka T."/>
            <person name="Ochi A."/>
        </authorList>
    </citation>
    <scope>NUCLEOTIDE SEQUENCE [LARGE SCALE GENOMIC DNA]</scope>
    <source>
        <strain evidence="2">USDA-D6B2</strain>
    </source>
</reference>
<evidence type="ECO:0000313" key="2">
    <source>
        <dbReference type="EMBL" id="GIX61378.1"/>
    </source>
</evidence>
<dbReference type="Proteomes" id="UP001497744">
    <property type="component" value="Unassembled WGS sequence"/>
</dbReference>
<keyword evidence="1" id="KW-0812">Transmembrane</keyword>
<proteinExistence type="predicted"/>
<evidence type="ECO:0000313" key="3">
    <source>
        <dbReference type="Proteomes" id="UP001497744"/>
    </source>
</evidence>
<dbReference type="GeneID" id="94192861"/>
<protein>
    <submittedName>
        <fullName evidence="2">AI-2E family transporter</fullName>
    </submittedName>
</protein>
<comment type="caution">
    <text evidence="2">The sequence shown here is derived from an EMBL/GenBank/DDBJ whole genome shotgun (WGS) entry which is preliminary data.</text>
</comment>
<accession>A0AAV4LMI3</accession>
<keyword evidence="1" id="KW-1133">Transmembrane helix</keyword>
<evidence type="ECO:0000256" key="1">
    <source>
        <dbReference type="SAM" id="Phobius"/>
    </source>
</evidence>
<gene>
    <name evidence="2" type="ORF">BcabD6B2_08130</name>
</gene>
<keyword evidence="3" id="KW-1185">Reference proteome</keyword>
<dbReference type="RefSeq" id="XP_067713449.1">
    <property type="nucleotide sequence ID" value="XM_067857348.1"/>
</dbReference>
<feature type="transmembrane region" description="Helical" evidence="1">
    <location>
        <begin position="45"/>
        <end position="70"/>
    </location>
</feature>